<dbReference type="PANTHER" id="PTHR45962">
    <property type="entry name" value="N-FATTY-ACYL-AMINO ACID SYNTHASE/HYDROLASE PM20D1"/>
    <property type="match status" value="1"/>
</dbReference>
<keyword evidence="4" id="KW-0378">Hydrolase</keyword>
<dbReference type="SUPFAM" id="SSF53187">
    <property type="entry name" value="Zn-dependent exopeptidases"/>
    <property type="match status" value="1"/>
</dbReference>
<name>A0A423WPI3_CYTCH</name>
<dbReference type="PANTHER" id="PTHR45962:SF1">
    <property type="entry name" value="N-FATTY-ACYL-AMINO ACID SYNTHASE_HYDROLASE PM20D1"/>
    <property type="match status" value="1"/>
</dbReference>
<dbReference type="Gene3D" id="3.30.70.360">
    <property type="match status" value="1"/>
</dbReference>
<dbReference type="InterPro" id="IPR001261">
    <property type="entry name" value="ArgE/DapE_CS"/>
</dbReference>
<evidence type="ECO:0000256" key="5">
    <source>
        <dbReference type="ARBA" id="ARBA00022833"/>
    </source>
</evidence>
<dbReference type="GO" id="GO:0004180">
    <property type="term" value="F:carboxypeptidase activity"/>
    <property type="evidence" value="ECO:0007669"/>
    <property type="project" value="TreeGrafter"/>
</dbReference>
<dbReference type="STRING" id="252740.A0A423WPI3"/>
<keyword evidence="8" id="KW-1185">Reference proteome</keyword>
<dbReference type="GO" id="GO:0046872">
    <property type="term" value="F:metal ion binding"/>
    <property type="evidence" value="ECO:0007669"/>
    <property type="project" value="UniProtKB-KW"/>
</dbReference>
<dbReference type="InterPro" id="IPR036264">
    <property type="entry name" value="Bact_exopeptidase_dim_dom"/>
</dbReference>
<dbReference type="Gene3D" id="1.10.150.900">
    <property type="match status" value="1"/>
</dbReference>
<comment type="caution">
    <text evidence="7">The sequence shown here is derived from an EMBL/GenBank/DDBJ whole genome shotgun (WGS) entry which is preliminary data.</text>
</comment>
<dbReference type="PROSITE" id="PS00759">
    <property type="entry name" value="ARGE_DAPE_CPG2_2"/>
    <property type="match status" value="1"/>
</dbReference>
<dbReference type="Pfam" id="PF01546">
    <property type="entry name" value="Peptidase_M20"/>
    <property type="match status" value="1"/>
</dbReference>
<sequence>MEEYLDTDKFFESSVKRLAGAIKINTTSNDGMQELSGHDPEWSHMFAFSEYLAATFPLIHRMLALERVNTHGLLYTWHGKNQSLDPILLLAHQDVVPVQHEAESIGDFDGTYIWGRGSIDSKSTLIASMEAVEELLKVGFAPERTVVLAFGFDEEISGYQGAKHIALHLMKRYGEDGVALLIDEGPGIWHVPFLGSIYALPGLAEKGYFDAEIVVHMESGHSLFPPKDNSITVMADLVKKLKENPFEYLLDQDNPFLDTVFCIAQNDEMLQDYRPDAIKRIDKNVTAINNYLTEFATRLPSSIPFLQTTQSHAMIHGGVKVNVVPEKTSLHMNYRIVHGHTINNVKGHLEEVVKAFIADFNLNVTEEEDTLEFRGWDQRGIVNSISLRALPGSIEPSPITPSFVNGTTPYSVLHGTTRALYGDNITVIAPILMPGNTDTRHYGNLTKHIFRFSPGHDMADSTDNQLKSYAHGINERANMRGHVNGVKWYSLFIRNMDEADLH</sequence>
<evidence type="ECO:0000259" key="6">
    <source>
        <dbReference type="Pfam" id="PF07687"/>
    </source>
</evidence>
<proteinExistence type="inferred from homology"/>
<dbReference type="GO" id="GO:0051603">
    <property type="term" value="P:proteolysis involved in protein catabolic process"/>
    <property type="evidence" value="ECO:0007669"/>
    <property type="project" value="TreeGrafter"/>
</dbReference>
<evidence type="ECO:0000256" key="4">
    <source>
        <dbReference type="ARBA" id="ARBA00022801"/>
    </source>
</evidence>
<dbReference type="EMBL" id="LJZO01000001">
    <property type="protein sequence ID" value="ROW05155.1"/>
    <property type="molecule type" value="Genomic_DNA"/>
</dbReference>
<evidence type="ECO:0000256" key="3">
    <source>
        <dbReference type="ARBA" id="ARBA00022723"/>
    </source>
</evidence>
<dbReference type="InterPro" id="IPR011650">
    <property type="entry name" value="Peptidase_M20_dimer"/>
</dbReference>
<dbReference type="PROSITE" id="PS00758">
    <property type="entry name" value="ARGE_DAPE_CPG2_1"/>
    <property type="match status" value="1"/>
</dbReference>
<evidence type="ECO:0000256" key="1">
    <source>
        <dbReference type="ARBA" id="ARBA00006247"/>
    </source>
</evidence>
<dbReference type="Pfam" id="PF07687">
    <property type="entry name" value="M20_dimer"/>
    <property type="match status" value="1"/>
</dbReference>
<keyword evidence="3" id="KW-0479">Metal-binding</keyword>
<accession>A0A423WPI3</accession>
<organism evidence="7 8">
    <name type="scientific">Cytospora chrysosperma</name>
    <name type="common">Cytospora canker fungus</name>
    <name type="synonym">Sphaeria chrysosperma</name>
    <dbReference type="NCBI Taxonomy" id="252740"/>
    <lineage>
        <taxon>Eukaryota</taxon>
        <taxon>Fungi</taxon>
        <taxon>Dikarya</taxon>
        <taxon>Ascomycota</taxon>
        <taxon>Pezizomycotina</taxon>
        <taxon>Sordariomycetes</taxon>
        <taxon>Sordariomycetidae</taxon>
        <taxon>Diaporthales</taxon>
        <taxon>Cytosporaceae</taxon>
        <taxon>Cytospora</taxon>
    </lineage>
</organism>
<dbReference type="GO" id="GO:0000328">
    <property type="term" value="C:fungal-type vacuole lumen"/>
    <property type="evidence" value="ECO:0007669"/>
    <property type="project" value="TreeGrafter"/>
</dbReference>
<evidence type="ECO:0000313" key="7">
    <source>
        <dbReference type="EMBL" id="ROW05155.1"/>
    </source>
</evidence>
<evidence type="ECO:0000313" key="8">
    <source>
        <dbReference type="Proteomes" id="UP000284375"/>
    </source>
</evidence>
<dbReference type="AlphaFoldDB" id="A0A423WPI3"/>
<keyword evidence="5" id="KW-0862">Zinc</keyword>
<dbReference type="InterPro" id="IPR002933">
    <property type="entry name" value="Peptidase_M20"/>
</dbReference>
<protein>
    <recommendedName>
        <fullName evidence="6">Peptidase M20 dimerisation domain-containing protein</fullName>
    </recommendedName>
</protein>
<dbReference type="SUPFAM" id="SSF55031">
    <property type="entry name" value="Bacterial exopeptidase dimerisation domain"/>
    <property type="match status" value="1"/>
</dbReference>
<dbReference type="OrthoDB" id="3064516at2759"/>
<dbReference type="Gene3D" id="3.40.630.10">
    <property type="entry name" value="Zn peptidases"/>
    <property type="match status" value="1"/>
</dbReference>
<dbReference type="Proteomes" id="UP000284375">
    <property type="component" value="Unassembled WGS sequence"/>
</dbReference>
<reference evidence="7 8" key="1">
    <citation type="submission" date="2015-09" db="EMBL/GenBank/DDBJ databases">
        <title>Host preference determinants of Valsa canker pathogens revealed by comparative genomics.</title>
        <authorList>
            <person name="Yin Z."/>
            <person name="Huang L."/>
        </authorList>
    </citation>
    <scope>NUCLEOTIDE SEQUENCE [LARGE SCALE GENOMIC DNA]</scope>
    <source>
        <strain evidence="7 8">YSFL</strain>
    </source>
</reference>
<evidence type="ECO:0000256" key="2">
    <source>
        <dbReference type="ARBA" id="ARBA00022670"/>
    </source>
</evidence>
<dbReference type="InterPro" id="IPR047177">
    <property type="entry name" value="Pept_M20A"/>
</dbReference>
<keyword evidence="2" id="KW-0645">Protease</keyword>
<feature type="domain" description="Peptidase M20 dimerisation" evidence="6">
    <location>
        <begin position="204"/>
        <end position="355"/>
    </location>
</feature>
<comment type="similarity">
    <text evidence="1">Belongs to the peptidase M20A family.</text>
</comment>
<gene>
    <name evidence="7" type="ORF">VSDG_00459</name>
</gene>